<gene>
    <name evidence="1" type="ORF">Csa_3G695840</name>
</gene>
<evidence type="ECO:0000313" key="2">
    <source>
        <dbReference type="Proteomes" id="UP000029981"/>
    </source>
</evidence>
<reference evidence="1 2" key="3">
    <citation type="journal article" date="2010" name="BMC Genomics">
        <title>Transcriptome sequencing and comparative analysis of cucumber flowers with different sex types.</title>
        <authorList>
            <person name="Guo S."/>
            <person name="Zheng Y."/>
            <person name="Joung J.G."/>
            <person name="Liu S."/>
            <person name="Zhang Z."/>
            <person name="Crasta O.R."/>
            <person name="Sobral B.W."/>
            <person name="Xu Y."/>
            <person name="Huang S."/>
            <person name="Fei Z."/>
        </authorList>
    </citation>
    <scope>NUCLEOTIDE SEQUENCE [LARGE SCALE GENOMIC DNA]</scope>
    <source>
        <strain evidence="2">cv. 9930</strain>
    </source>
</reference>
<dbReference type="SUPFAM" id="SSF52058">
    <property type="entry name" value="L domain-like"/>
    <property type="match status" value="1"/>
</dbReference>
<protein>
    <submittedName>
        <fullName evidence="1">Uncharacterized protein</fullName>
    </submittedName>
</protein>
<dbReference type="Proteomes" id="UP000029981">
    <property type="component" value="Chromosome 3"/>
</dbReference>
<reference evidence="1 2" key="2">
    <citation type="journal article" date="2009" name="PLoS ONE">
        <title>An integrated genetic and cytogenetic map of the cucumber genome.</title>
        <authorList>
            <person name="Ren Y."/>
            <person name="Zhang Z."/>
            <person name="Liu J."/>
            <person name="Staub J.E."/>
            <person name="Han Y."/>
            <person name="Cheng Z."/>
            <person name="Li X."/>
            <person name="Lu J."/>
            <person name="Miao H."/>
            <person name="Kang H."/>
            <person name="Xie B."/>
            <person name="Gu X."/>
            <person name="Wang X."/>
            <person name="Du Y."/>
            <person name="Jin W."/>
            <person name="Huang S."/>
        </authorList>
    </citation>
    <scope>NUCLEOTIDE SEQUENCE [LARGE SCALE GENOMIC DNA]</scope>
    <source>
        <strain evidence="2">cv. 9930</strain>
    </source>
</reference>
<name>A0A0A0L9U0_CUCSA</name>
<reference evidence="1 2" key="1">
    <citation type="journal article" date="2009" name="Nat. Genet.">
        <title>The genome of the cucumber, Cucumis sativus L.</title>
        <authorList>
            <person name="Huang S."/>
            <person name="Li R."/>
            <person name="Zhang Z."/>
            <person name="Li L."/>
            <person name="Gu X."/>
            <person name="Fan W."/>
            <person name="Lucas W.J."/>
            <person name="Wang X."/>
            <person name="Xie B."/>
            <person name="Ni P."/>
            <person name="Ren Y."/>
            <person name="Zhu H."/>
            <person name="Li J."/>
            <person name="Lin K."/>
            <person name="Jin W."/>
            <person name="Fei Z."/>
            <person name="Li G."/>
            <person name="Staub J."/>
            <person name="Kilian A."/>
            <person name="van der Vossen E.A."/>
            <person name="Wu Y."/>
            <person name="Guo J."/>
            <person name="He J."/>
            <person name="Jia Z."/>
            <person name="Ren Y."/>
            <person name="Tian G."/>
            <person name="Lu Y."/>
            <person name="Ruan J."/>
            <person name="Qian W."/>
            <person name="Wang M."/>
            <person name="Huang Q."/>
            <person name="Li B."/>
            <person name="Xuan Z."/>
            <person name="Cao J."/>
            <person name="Asan"/>
            <person name="Wu Z."/>
            <person name="Zhang J."/>
            <person name="Cai Q."/>
            <person name="Bai Y."/>
            <person name="Zhao B."/>
            <person name="Han Y."/>
            <person name="Li Y."/>
            <person name="Li X."/>
            <person name="Wang S."/>
            <person name="Shi Q."/>
            <person name="Liu S."/>
            <person name="Cho W.K."/>
            <person name="Kim J.Y."/>
            <person name="Xu Y."/>
            <person name="Heller-Uszynska K."/>
            <person name="Miao H."/>
            <person name="Cheng Z."/>
            <person name="Zhang S."/>
            <person name="Wu J."/>
            <person name="Yang Y."/>
            <person name="Kang H."/>
            <person name="Li M."/>
            <person name="Liang H."/>
            <person name="Ren X."/>
            <person name="Shi Z."/>
            <person name="Wen M."/>
            <person name="Jian M."/>
            <person name="Yang H."/>
            <person name="Zhang G."/>
            <person name="Yang Z."/>
            <person name="Chen R."/>
            <person name="Liu S."/>
            <person name="Li J."/>
            <person name="Ma L."/>
            <person name="Liu H."/>
            <person name="Zhou Y."/>
            <person name="Zhao J."/>
            <person name="Fang X."/>
            <person name="Li G."/>
            <person name="Fang L."/>
            <person name="Li Y."/>
            <person name="Liu D."/>
            <person name="Zheng H."/>
            <person name="Zhang Y."/>
            <person name="Qin N."/>
            <person name="Li Z."/>
            <person name="Yang G."/>
            <person name="Yang S."/>
            <person name="Bolund L."/>
            <person name="Kristiansen K."/>
            <person name="Zheng H."/>
            <person name="Li S."/>
            <person name="Zhang X."/>
            <person name="Yang H."/>
            <person name="Wang J."/>
            <person name="Sun R."/>
            <person name="Zhang B."/>
            <person name="Jiang S."/>
            <person name="Wang J."/>
            <person name="Du Y."/>
            <person name="Li S."/>
        </authorList>
    </citation>
    <scope>NUCLEOTIDE SEQUENCE [LARGE SCALE GENOMIC DNA]</scope>
    <source>
        <strain evidence="2">cv. 9930</strain>
    </source>
</reference>
<dbReference type="Gene3D" id="3.80.10.10">
    <property type="entry name" value="Ribonuclease Inhibitor"/>
    <property type="match status" value="1"/>
</dbReference>
<sequence length="121" mass="13762">MAAKTSTKFPFTLGTIQSLTMLDIRGTFIGQAPNAITCLRSLETLNCERISRNIWWSLMDLVGSNGVLPITDLNQSDCNLVDEDIPDDIKCLSLLEILDLSKNSFVRLKKLIWFLWFLSFF</sequence>
<keyword evidence="2" id="KW-1185">Reference proteome</keyword>
<dbReference type="EMBL" id="CM002924">
    <property type="protein sequence ID" value="KGN58588.1"/>
    <property type="molecule type" value="Genomic_DNA"/>
</dbReference>
<reference evidence="1 2" key="4">
    <citation type="journal article" date="2011" name="BMC Genomics">
        <title>RNA-Seq improves annotation of protein-coding genes in the cucumber genome.</title>
        <authorList>
            <person name="Li Z."/>
            <person name="Zhang Z."/>
            <person name="Yan P."/>
            <person name="Huang S."/>
            <person name="Fei Z."/>
            <person name="Lin K."/>
        </authorList>
    </citation>
    <scope>NUCLEOTIDE SEQUENCE [LARGE SCALE GENOMIC DNA]</scope>
    <source>
        <strain evidence="2">cv. 9930</strain>
    </source>
</reference>
<dbReference type="InterPro" id="IPR032675">
    <property type="entry name" value="LRR_dom_sf"/>
</dbReference>
<accession>A0A0A0L9U0</accession>
<dbReference type="Gramene" id="KGN58588">
    <property type="protein sequence ID" value="KGN58588"/>
    <property type="gene ID" value="Csa_3G695840"/>
</dbReference>
<organism evidence="1 2">
    <name type="scientific">Cucumis sativus</name>
    <name type="common">Cucumber</name>
    <dbReference type="NCBI Taxonomy" id="3659"/>
    <lineage>
        <taxon>Eukaryota</taxon>
        <taxon>Viridiplantae</taxon>
        <taxon>Streptophyta</taxon>
        <taxon>Embryophyta</taxon>
        <taxon>Tracheophyta</taxon>
        <taxon>Spermatophyta</taxon>
        <taxon>Magnoliopsida</taxon>
        <taxon>eudicotyledons</taxon>
        <taxon>Gunneridae</taxon>
        <taxon>Pentapetalae</taxon>
        <taxon>rosids</taxon>
        <taxon>fabids</taxon>
        <taxon>Cucurbitales</taxon>
        <taxon>Cucurbitaceae</taxon>
        <taxon>Benincaseae</taxon>
        <taxon>Cucumis</taxon>
    </lineage>
</organism>
<dbReference type="AlphaFoldDB" id="A0A0A0L9U0"/>
<proteinExistence type="predicted"/>
<evidence type="ECO:0000313" key="1">
    <source>
        <dbReference type="EMBL" id="KGN58588.1"/>
    </source>
</evidence>